<sequence>GILVPPQITEKPEVVKVTVGDPVSLDCKVTGSPELRVKWMKDGRELKSIRQHKLIFENNISSLKIQAAQTEDEGDCTCKVKLIVLVIAPSFIKPLVDMHEILGSFVQICCKISGSLPISVEWKKDGTKISSGLKHKLIQQDNSVSIEIEQLERADAGLYSCKLTNAAGSCECSGSIVIKGQTLLFFKHDWSYDPKPKVSTSLTLFILCSEPPSTFKGTPPFTVKWFKDDTELMTGPTCLIGLDGLSCFLELYSVGVTQSGVYSCQVSNDAGSVHCSANLTVKEPPEFLLKLPANKFLKQGESLRLECKVSGTVPLKITWFKNDTKVTDGGNYRTSFVDSVAVLELVSTSFEDDGVYTCEAQNDAGSVSCSTTLTIKDPPSFVKIPQPVEGLKGKDVSLYCEISGTAPFQITWFKDRKPLMESRKFKLVSEGSSATLHVIGIEPSDAGEYECKVSNSVGSDTCQTSIKLREPPSFVKRLSNITVILGGEVTLVATVKGSEPITVSWVQDKDHILRDSDNRKITYENNQVAVKIFNADATTAGKYTCQLRNDAGSVECFANLTVLGL</sequence>
<dbReference type="InterPro" id="IPR003598">
    <property type="entry name" value="Ig_sub2"/>
</dbReference>
<dbReference type="SMART" id="SM00409">
    <property type="entry name" value="IG"/>
    <property type="match status" value="6"/>
</dbReference>
<dbReference type="SUPFAM" id="SSF48726">
    <property type="entry name" value="Immunoglobulin"/>
    <property type="match status" value="6"/>
</dbReference>
<dbReference type="InterPro" id="IPR003599">
    <property type="entry name" value="Ig_sub"/>
</dbReference>
<feature type="domain" description="Ig-like" evidence="3">
    <location>
        <begin position="285"/>
        <end position="374"/>
    </location>
</feature>
<evidence type="ECO:0000256" key="2">
    <source>
        <dbReference type="ARBA" id="ARBA00023319"/>
    </source>
</evidence>
<evidence type="ECO:0000256" key="1">
    <source>
        <dbReference type="ARBA" id="ARBA00022737"/>
    </source>
</evidence>
<dbReference type="Ensembl" id="ENSPNYT00000019577.1">
    <property type="protein sequence ID" value="ENSPNYP00000019098.1"/>
    <property type="gene ID" value="ENSPNYG00000014430.1"/>
</dbReference>
<feature type="domain" description="Ig-like" evidence="3">
    <location>
        <begin position="206"/>
        <end position="280"/>
    </location>
</feature>
<dbReference type="Pfam" id="PF07679">
    <property type="entry name" value="I-set"/>
    <property type="match status" value="6"/>
</dbReference>
<dbReference type="PANTHER" id="PTHR13817">
    <property type="entry name" value="TITIN"/>
    <property type="match status" value="1"/>
</dbReference>
<dbReference type="FunFam" id="2.60.40.10:FF:000022">
    <property type="entry name" value="Cardiac titin"/>
    <property type="match status" value="5"/>
</dbReference>
<reference evidence="4" key="1">
    <citation type="submission" date="2023-09" db="UniProtKB">
        <authorList>
            <consortium name="Ensembl"/>
        </authorList>
    </citation>
    <scope>IDENTIFICATION</scope>
</reference>
<dbReference type="FunFam" id="2.60.40.10:FF:000107">
    <property type="entry name" value="Myosin, light chain kinase a"/>
    <property type="match status" value="1"/>
</dbReference>
<dbReference type="PROSITE" id="PS50835">
    <property type="entry name" value="IG_LIKE"/>
    <property type="match status" value="6"/>
</dbReference>
<dbReference type="InterPro" id="IPR050964">
    <property type="entry name" value="Striated_Muscle_Regulatory"/>
</dbReference>
<evidence type="ECO:0000259" key="3">
    <source>
        <dbReference type="PROSITE" id="PS50835"/>
    </source>
</evidence>
<proteinExistence type="predicted"/>
<dbReference type="AlphaFoldDB" id="A0A3B4GBV6"/>
<dbReference type="InterPro" id="IPR036179">
    <property type="entry name" value="Ig-like_dom_sf"/>
</dbReference>
<dbReference type="CDD" id="cd00096">
    <property type="entry name" value="Ig"/>
    <property type="match status" value="3"/>
</dbReference>
<feature type="domain" description="Ig-like" evidence="3">
    <location>
        <begin position="6"/>
        <end position="80"/>
    </location>
</feature>
<accession>A0A3B4GBV6</accession>
<name>A0A3B4GBV6_9CICH</name>
<dbReference type="InterPro" id="IPR007110">
    <property type="entry name" value="Ig-like_dom"/>
</dbReference>
<dbReference type="InterPro" id="IPR013098">
    <property type="entry name" value="Ig_I-set"/>
</dbReference>
<organism evidence="4">
    <name type="scientific">Pundamilia nyererei</name>
    <dbReference type="NCBI Taxonomy" id="303518"/>
    <lineage>
        <taxon>Eukaryota</taxon>
        <taxon>Metazoa</taxon>
        <taxon>Chordata</taxon>
        <taxon>Craniata</taxon>
        <taxon>Vertebrata</taxon>
        <taxon>Euteleostomi</taxon>
        <taxon>Actinopterygii</taxon>
        <taxon>Neopterygii</taxon>
        <taxon>Teleostei</taxon>
        <taxon>Neoteleostei</taxon>
        <taxon>Acanthomorphata</taxon>
        <taxon>Ovalentaria</taxon>
        <taxon>Cichlomorphae</taxon>
        <taxon>Cichliformes</taxon>
        <taxon>Cichlidae</taxon>
        <taxon>African cichlids</taxon>
        <taxon>Pseudocrenilabrinae</taxon>
        <taxon>Haplochromini</taxon>
        <taxon>Pundamilia</taxon>
    </lineage>
</organism>
<dbReference type="GO" id="GO:0003007">
    <property type="term" value="P:heart morphogenesis"/>
    <property type="evidence" value="ECO:0007669"/>
    <property type="project" value="UniProtKB-ARBA"/>
</dbReference>
<feature type="domain" description="Ig-like" evidence="3">
    <location>
        <begin position="472"/>
        <end position="561"/>
    </location>
</feature>
<feature type="domain" description="Ig-like" evidence="3">
    <location>
        <begin position="379"/>
        <end position="467"/>
    </location>
</feature>
<evidence type="ECO:0000313" key="4">
    <source>
        <dbReference type="Ensembl" id="ENSPNYP00000019098.1"/>
    </source>
</evidence>
<dbReference type="SMART" id="SM00408">
    <property type="entry name" value="IGc2"/>
    <property type="match status" value="6"/>
</dbReference>
<keyword evidence="2" id="KW-0393">Immunoglobulin domain</keyword>
<keyword evidence="1" id="KW-0677">Repeat</keyword>
<dbReference type="STRING" id="303518.ENSPNYP00000019098"/>
<dbReference type="PANTHER" id="PTHR13817:SF151">
    <property type="entry name" value="TITIN"/>
    <property type="match status" value="1"/>
</dbReference>
<dbReference type="GeneTree" id="ENSGT01110000267173"/>
<dbReference type="GO" id="GO:0055013">
    <property type="term" value="P:cardiac muscle cell development"/>
    <property type="evidence" value="ECO:0007669"/>
    <property type="project" value="UniProtKB-ARBA"/>
</dbReference>
<dbReference type="Gene3D" id="2.60.40.10">
    <property type="entry name" value="Immunoglobulins"/>
    <property type="match status" value="6"/>
</dbReference>
<feature type="domain" description="Ig-like" evidence="3">
    <location>
        <begin position="89"/>
        <end position="177"/>
    </location>
</feature>
<protein>
    <recommendedName>
        <fullName evidence="3">Ig-like domain-containing protein</fullName>
    </recommendedName>
</protein>
<dbReference type="InterPro" id="IPR013783">
    <property type="entry name" value="Ig-like_fold"/>
</dbReference>